<keyword evidence="5 10" id="KW-1133">Transmembrane helix</keyword>
<evidence type="ECO:0000256" key="8">
    <source>
        <dbReference type="ARBA" id="ARBA00023209"/>
    </source>
</evidence>
<dbReference type="SMART" id="SM01207">
    <property type="entry name" value="G3P_acyltransf"/>
    <property type="match status" value="1"/>
</dbReference>
<keyword evidence="7 10" id="KW-0472">Membrane</keyword>
<dbReference type="InterPro" id="IPR003811">
    <property type="entry name" value="G3P_acylTferase_PlsY"/>
</dbReference>
<evidence type="ECO:0000256" key="4">
    <source>
        <dbReference type="ARBA" id="ARBA00022692"/>
    </source>
</evidence>
<comment type="catalytic activity">
    <reaction evidence="10">
        <text>an acyl phosphate + sn-glycerol 3-phosphate = a 1-acyl-sn-glycero-3-phosphate + phosphate</text>
        <dbReference type="Rhea" id="RHEA:34075"/>
        <dbReference type="ChEBI" id="CHEBI:43474"/>
        <dbReference type="ChEBI" id="CHEBI:57597"/>
        <dbReference type="ChEBI" id="CHEBI:57970"/>
        <dbReference type="ChEBI" id="CHEBI:59918"/>
        <dbReference type="EC" id="2.3.1.275"/>
    </reaction>
</comment>
<feature type="transmembrane region" description="Helical" evidence="10">
    <location>
        <begin position="115"/>
        <end position="140"/>
    </location>
</feature>
<feature type="transmembrane region" description="Helical" evidence="10">
    <location>
        <begin position="160"/>
        <end position="183"/>
    </location>
</feature>
<evidence type="ECO:0000313" key="12">
    <source>
        <dbReference type="Proteomes" id="UP000316343"/>
    </source>
</evidence>
<dbReference type="EC" id="2.3.1.275" evidence="10"/>
<evidence type="ECO:0000256" key="9">
    <source>
        <dbReference type="ARBA" id="ARBA00023264"/>
    </source>
</evidence>
<dbReference type="GO" id="GO:0043772">
    <property type="term" value="F:acyl-phosphate glycerol-3-phosphate acyltransferase activity"/>
    <property type="evidence" value="ECO:0007669"/>
    <property type="project" value="UniProtKB-UniRule"/>
</dbReference>
<organism evidence="11 12">
    <name type="scientific">Erythrobacter insulae</name>
    <dbReference type="NCBI Taxonomy" id="2584124"/>
    <lineage>
        <taxon>Bacteria</taxon>
        <taxon>Pseudomonadati</taxon>
        <taxon>Pseudomonadota</taxon>
        <taxon>Alphaproteobacteria</taxon>
        <taxon>Sphingomonadales</taxon>
        <taxon>Erythrobacteraceae</taxon>
        <taxon>Erythrobacter/Porphyrobacter group</taxon>
        <taxon>Erythrobacter</taxon>
    </lineage>
</organism>
<evidence type="ECO:0000256" key="1">
    <source>
        <dbReference type="ARBA" id="ARBA00022475"/>
    </source>
</evidence>
<name>A0A547P7E2_9SPHN</name>
<evidence type="ECO:0000256" key="10">
    <source>
        <dbReference type="HAMAP-Rule" id="MF_01043"/>
    </source>
</evidence>
<protein>
    <recommendedName>
        <fullName evidence="10">Glycerol-3-phosphate acyltransferase</fullName>
    </recommendedName>
    <alternativeName>
        <fullName evidence="10">Acyl-PO4 G3P acyltransferase</fullName>
    </alternativeName>
    <alternativeName>
        <fullName evidence="10">Acyl-phosphate--glycerol-3-phosphate acyltransferase</fullName>
    </alternativeName>
    <alternativeName>
        <fullName evidence="10">G3P acyltransferase</fullName>
        <shortName evidence="10">GPAT</shortName>
        <ecNumber evidence="10">2.3.1.275</ecNumber>
    </alternativeName>
    <alternativeName>
        <fullName evidence="10">Lysophosphatidic acid synthase</fullName>
        <shortName evidence="10">LPA synthase</shortName>
    </alternativeName>
</protein>
<evidence type="ECO:0000256" key="2">
    <source>
        <dbReference type="ARBA" id="ARBA00022516"/>
    </source>
</evidence>
<keyword evidence="12" id="KW-1185">Reference proteome</keyword>
<evidence type="ECO:0000256" key="5">
    <source>
        <dbReference type="ARBA" id="ARBA00022989"/>
    </source>
</evidence>
<comment type="caution">
    <text evidence="10">Lacks conserved residue(s) required for the propagation of feature annotation.</text>
</comment>
<dbReference type="EMBL" id="VHJK01000002">
    <property type="protein sequence ID" value="TRD10072.1"/>
    <property type="molecule type" value="Genomic_DNA"/>
</dbReference>
<feature type="transmembrane region" description="Helical" evidence="10">
    <location>
        <begin position="84"/>
        <end position="103"/>
    </location>
</feature>
<keyword evidence="11" id="KW-0012">Acyltransferase</keyword>
<evidence type="ECO:0000256" key="3">
    <source>
        <dbReference type="ARBA" id="ARBA00022679"/>
    </source>
</evidence>
<dbReference type="Proteomes" id="UP000316343">
    <property type="component" value="Unassembled WGS sequence"/>
</dbReference>
<evidence type="ECO:0000256" key="7">
    <source>
        <dbReference type="ARBA" id="ARBA00023136"/>
    </source>
</evidence>
<keyword evidence="8 10" id="KW-0594">Phospholipid biosynthesis</keyword>
<dbReference type="GO" id="GO:0008654">
    <property type="term" value="P:phospholipid biosynthetic process"/>
    <property type="evidence" value="ECO:0007669"/>
    <property type="project" value="UniProtKB-UniRule"/>
</dbReference>
<dbReference type="RefSeq" id="WP_142789363.1">
    <property type="nucleotide sequence ID" value="NZ_VHJK01000002.1"/>
</dbReference>
<keyword evidence="1 10" id="KW-1003">Cell membrane</keyword>
<sequence>MEPIFAALLGFVCGSIPFGLLLTKAAGLGDVRDIGSGSIGATNVLRTGNKGLAAATVLLDAAKGALPVLIAPILFVQDQATAPGFWSDLGGIAAIAAVAGHCFTPWLKFKGGKGFATAAGVLLALAWPVMLVSAAIWAATLAISRISSVSSMTTVVAAPVAGFAMGYPAVIVPLIAIAVIVLIQHRANIGRLIRGEEPKVGAGK</sequence>
<gene>
    <name evidence="10 11" type="primary">plsY</name>
    <name evidence="11" type="ORF">FGU71_13860</name>
</gene>
<evidence type="ECO:0000313" key="11">
    <source>
        <dbReference type="EMBL" id="TRD10072.1"/>
    </source>
</evidence>
<comment type="similarity">
    <text evidence="10">Belongs to the PlsY family.</text>
</comment>
<comment type="function">
    <text evidence="10">Catalyzes the transfer of an acyl group from acyl-phosphate (acyl-PO(4)) to glycerol-3-phosphate (G3P) to form lysophosphatidic acid (LPA). This enzyme utilizes acyl-phosphate as fatty acyl donor, but not acyl-CoA or acyl-ACP.</text>
</comment>
<keyword evidence="6 10" id="KW-0443">Lipid metabolism</keyword>
<dbReference type="GO" id="GO:0005886">
    <property type="term" value="C:plasma membrane"/>
    <property type="evidence" value="ECO:0007669"/>
    <property type="project" value="UniProtKB-SubCell"/>
</dbReference>
<dbReference type="NCBIfam" id="TIGR00023">
    <property type="entry name" value="glycerol-3-phosphate 1-O-acyltransferase PlsY"/>
    <property type="match status" value="1"/>
</dbReference>
<keyword evidence="4 10" id="KW-0812">Transmembrane</keyword>
<comment type="pathway">
    <text evidence="10">Lipid metabolism; phospholipid metabolism.</text>
</comment>
<dbReference type="PANTHER" id="PTHR30309:SF0">
    <property type="entry name" value="GLYCEROL-3-PHOSPHATE ACYLTRANSFERASE-RELATED"/>
    <property type="match status" value="1"/>
</dbReference>
<keyword evidence="2 10" id="KW-0444">Lipid biosynthesis</keyword>
<dbReference type="OrthoDB" id="9777124at2"/>
<dbReference type="AlphaFoldDB" id="A0A547P7E2"/>
<comment type="subunit">
    <text evidence="10">Probably interacts with PlsX.</text>
</comment>
<keyword evidence="3 10" id="KW-0808">Transferase</keyword>
<comment type="subcellular location">
    <subcellularLocation>
        <location evidence="10">Cell membrane</location>
        <topology evidence="10">Multi-pass membrane protein</topology>
    </subcellularLocation>
</comment>
<keyword evidence="9 10" id="KW-1208">Phospholipid metabolism</keyword>
<accession>A0A547P7E2</accession>
<proteinExistence type="inferred from homology"/>
<dbReference type="HAMAP" id="MF_01043">
    <property type="entry name" value="PlsY"/>
    <property type="match status" value="1"/>
</dbReference>
<dbReference type="UniPathway" id="UPA00085"/>
<evidence type="ECO:0000256" key="6">
    <source>
        <dbReference type="ARBA" id="ARBA00023098"/>
    </source>
</evidence>
<dbReference type="PANTHER" id="PTHR30309">
    <property type="entry name" value="INNER MEMBRANE PROTEIN YGIH"/>
    <property type="match status" value="1"/>
</dbReference>
<reference evidence="11 12" key="1">
    <citation type="submission" date="2019-06" db="EMBL/GenBank/DDBJ databases">
        <title>Erythrobacter insulae sp. nov., isolated from a tidal flat.</title>
        <authorList>
            <person name="Yoon J.-H."/>
        </authorList>
    </citation>
    <scope>NUCLEOTIDE SEQUENCE [LARGE SCALE GENOMIC DNA]</scope>
    <source>
        <strain evidence="11 12">JBTF-M21</strain>
    </source>
</reference>
<dbReference type="Pfam" id="PF02660">
    <property type="entry name" value="G3P_acyltransf"/>
    <property type="match status" value="1"/>
</dbReference>
<comment type="caution">
    <text evidence="11">The sequence shown here is derived from an EMBL/GenBank/DDBJ whole genome shotgun (WGS) entry which is preliminary data.</text>
</comment>